<gene>
    <name evidence="1" type="ORF">Saso_75970</name>
</gene>
<keyword evidence="2" id="KW-1185">Reference proteome</keyword>
<dbReference type="Proteomes" id="UP000649259">
    <property type="component" value="Unassembled WGS sequence"/>
</dbReference>
<comment type="caution">
    <text evidence="1">The sequence shown here is derived from an EMBL/GenBank/DDBJ whole genome shotgun (WGS) entry which is preliminary data.</text>
</comment>
<evidence type="ECO:0000313" key="1">
    <source>
        <dbReference type="EMBL" id="GHI65947.1"/>
    </source>
</evidence>
<proteinExistence type="predicted"/>
<accession>A0ABQ3SD41</accession>
<sequence>MSDSDSQPAGRVFGGFVGDQSPVATEVMPAMQARIASASAEGTAVAVPAAAEEAAVLSAGLPESPDPPEQAASVSSRAAVDTSGAVILMAPAPR</sequence>
<protein>
    <submittedName>
        <fullName evidence="1">Uncharacterized protein</fullName>
    </submittedName>
</protein>
<reference evidence="2" key="1">
    <citation type="submission" date="2023-07" db="EMBL/GenBank/DDBJ databases">
        <title>Whole genome shotgun sequence of Streptomyces cacaoi subsp. asoensis NBRC 13813.</title>
        <authorList>
            <person name="Komaki H."/>
            <person name="Tamura T."/>
        </authorList>
    </citation>
    <scope>NUCLEOTIDE SEQUENCE [LARGE SCALE GENOMIC DNA]</scope>
    <source>
        <strain evidence="2">NBRC 13813</strain>
    </source>
</reference>
<evidence type="ECO:0000313" key="2">
    <source>
        <dbReference type="Proteomes" id="UP000649259"/>
    </source>
</evidence>
<name>A0ABQ3SD41_9ACTN</name>
<organism evidence="1 2">
    <name type="scientific">Streptomyces asoensis</name>
    <dbReference type="NCBI Taxonomy" id="249586"/>
    <lineage>
        <taxon>Bacteria</taxon>
        <taxon>Bacillati</taxon>
        <taxon>Actinomycetota</taxon>
        <taxon>Actinomycetes</taxon>
        <taxon>Kitasatosporales</taxon>
        <taxon>Streptomycetaceae</taxon>
        <taxon>Streptomyces</taxon>
    </lineage>
</organism>
<dbReference type="EMBL" id="BNEB01000006">
    <property type="protein sequence ID" value="GHI65947.1"/>
    <property type="molecule type" value="Genomic_DNA"/>
</dbReference>